<feature type="compositionally biased region" description="Low complexity" evidence="1">
    <location>
        <begin position="250"/>
        <end position="261"/>
    </location>
</feature>
<feature type="compositionally biased region" description="Polar residues" evidence="1">
    <location>
        <begin position="215"/>
        <end position="232"/>
    </location>
</feature>
<evidence type="ECO:0000313" key="2">
    <source>
        <dbReference type="EMBL" id="KAK3903415.1"/>
    </source>
</evidence>
<feature type="compositionally biased region" description="Basic and acidic residues" evidence="1">
    <location>
        <begin position="435"/>
        <end position="462"/>
    </location>
</feature>
<feature type="compositionally biased region" description="Low complexity" evidence="1">
    <location>
        <begin position="334"/>
        <end position="354"/>
    </location>
</feature>
<feature type="compositionally biased region" description="Basic and acidic residues" evidence="1">
    <location>
        <begin position="277"/>
        <end position="290"/>
    </location>
</feature>
<gene>
    <name evidence="2" type="ORF">C8A05DRAFT_43351</name>
</gene>
<feature type="compositionally biased region" description="Acidic residues" evidence="1">
    <location>
        <begin position="473"/>
        <end position="490"/>
    </location>
</feature>
<dbReference type="EMBL" id="MU855450">
    <property type="protein sequence ID" value="KAK3903415.1"/>
    <property type="molecule type" value="Genomic_DNA"/>
</dbReference>
<organism evidence="2 3">
    <name type="scientific">Staphylotrichum tortipilum</name>
    <dbReference type="NCBI Taxonomy" id="2831512"/>
    <lineage>
        <taxon>Eukaryota</taxon>
        <taxon>Fungi</taxon>
        <taxon>Dikarya</taxon>
        <taxon>Ascomycota</taxon>
        <taxon>Pezizomycotina</taxon>
        <taxon>Sordariomycetes</taxon>
        <taxon>Sordariomycetidae</taxon>
        <taxon>Sordariales</taxon>
        <taxon>Chaetomiaceae</taxon>
        <taxon>Staphylotrichum</taxon>
    </lineage>
</organism>
<protein>
    <recommendedName>
        <fullName evidence="4">TeaA receptor TeaR</fullName>
    </recommendedName>
</protein>
<reference evidence="2" key="1">
    <citation type="journal article" date="2023" name="Mol. Phylogenet. Evol.">
        <title>Genome-scale phylogeny and comparative genomics of the fungal order Sordariales.</title>
        <authorList>
            <person name="Hensen N."/>
            <person name="Bonometti L."/>
            <person name="Westerberg I."/>
            <person name="Brannstrom I.O."/>
            <person name="Guillou S."/>
            <person name="Cros-Aarteil S."/>
            <person name="Calhoun S."/>
            <person name="Haridas S."/>
            <person name="Kuo A."/>
            <person name="Mondo S."/>
            <person name="Pangilinan J."/>
            <person name="Riley R."/>
            <person name="LaButti K."/>
            <person name="Andreopoulos B."/>
            <person name="Lipzen A."/>
            <person name="Chen C."/>
            <person name="Yan M."/>
            <person name="Daum C."/>
            <person name="Ng V."/>
            <person name="Clum A."/>
            <person name="Steindorff A."/>
            <person name="Ohm R.A."/>
            <person name="Martin F."/>
            <person name="Silar P."/>
            <person name="Natvig D.O."/>
            <person name="Lalanne C."/>
            <person name="Gautier V."/>
            <person name="Ament-Velasquez S.L."/>
            <person name="Kruys A."/>
            <person name="Hutchinson M.I."/>
            <person name="Powell A.J."/>
            <person name="Barry K."/>
            <person name="Miller A.N."/>
            <person name="Grigoriev I.V."/>
            <person name="Debuchy R."/>
            <person name="Gladieux P."/>
            <person name="Hiltunen Thoren M."/>
            <person name="Johannesson H."/>
        </authorList>
    </citation>
    <scope>NUCLEOTIDE SEQUENCE</scope>
    <source>
        <strain evidence="2">CBS 103.79</strain>
    </source>
</reference>
<evidence type="ECO:0008006" key="4">
    <source>
        <dbReference type="Google" id="ProtNLM"/>
    </source>
</evidence>
<dbReference type="Proteomes" id="UP001303889">
    <property type="component" value="Unassembled WGS sequence"/>
</dbReference>
<keyword evidence="3" id="KW-1185">Reference proteome</keyword>
<feature type="compositionally biased region" description="Polar residues" evidence="1">
    <location>
        <begin position="193"/>
        <end position="202"/>
    </location>
</feature>
<evidence type="ECO:0000313" key="3">
    <source>
        <dbReference type="Proteomes" id="UP001303889"/>
    </source>
</evidence>
<dbReference type="AlphaFoldDB" id="A0AAN6MM14"/>
<feature type="compositionally biased region" description="Polar residues" evidence="1">
    <location>
        <begin position="294"/>
        <end position="310"/>
    </location>
</feature>
<reference evidence="2" key="2">
    <citation type="submission" date="2023-05" db="EMBL/GenBank/DDBJ databases">
        <authorList>
            <consortium name="Lawrence Berkeley National Laboratory"/>
            <person name="Steindorff A."/>
            <person name="Hensen N."/>
            <person name="Bonometti L."/>
            <person name="Westerberg I."/>
            <person name="Brannstrom I.O."/>
            <person name="Guillou S."/>
            <person name="Cros-Aarteil S."/>
            <person name="Calhoun S."/>
            <person name="Haridas S."/>
            <person name="Kuo A."/>
            <person name="Mondo S."/>
            <person name="Pangilinan J."/>
            <person name="Riley R."/>
            <person name="Labutti K."/>
            <person name="Andreopoulos B."/>
            <person name="Lipzen A."/>
            <person name="Chen C."/>
            <person name="Yanf M."/>
            <person name="Daum C."/>
            <person name="Ng V."/>
            <person name="Clum A."/>
            <person name="Ohm R."/>
            <person name="Martin F."/>
            <person name="Silar P."/>
            <person name="Natvig D."/>
            <person name="Lalanne C."/>
            <person name="Gautier V."/>
            <person name="Ament-Velasquez S.L."/>
            <person name="Kruys A."/>
            <person name="Hutchinson M.I."/>
            <person name="Powell A.J."/>
            <person name="Barry K."/>
            <person name="Miller A.N."/>
            <person name="Grigoriev I.V."/>
            <person name="Debuchy R."/>
            <person name="Gladieux P."/>
            <person name="Thoren M.H."/>
            <person name="Johannesson H."/>
        </authorList>
    </citation>
    <scope>NUCLEOTIDE SEQUENCE</scope>
    <source>
        <strain evidence="2">CBS 103.79</strain>
    </source>
</reference>
<feature type="compositionally biased region" description="Low complexity" evidence="1">
    <location>
        <begin position="371"/>
        <end position="390"/>
    </location>
</feature>
<feature type="compositionally biased region" description="Polar residues" evidence="1">
    <location>
        <begin position="56"/>
        <end position="65"/>
    </location>
</feature>
<evidence type="ECO:0000256" key="1">
    <source>
        <dbReference type="SAM" id="MobiDB-lite"/>
    </source>
</evidence>
<name>A0AAN6MM14_9PEZI</name>
<accession>A0AAN6MM14</accession>
<proteinExistence type="predicted"/>
<feature type="region of interest" description="Disordered" evidence="1">
    <location>
        <begin position="162"/>
        <end position="555"/>
    </location>
</feature>
<feature type="compositionally biased region" description="Basic and acidic residues" evidence="1">
    <location>
        <begin position="93"/>
        <end position="107"/>
    </location>
</feature>
<comment type="caution">
    <text evidence="2">The sequence shown here is derived from an EMBL/GenBank/DDBJ whole genome shotgun (WGS) entry which is preliminary data.</text>
</comment>
<feature type="compositionally biased region" description="Polar residues" evidence="1">
    <location>
        <begin position="505"/>
        <end position="514"/>
    </location>
</feature>
<feature type="region of interest" description="Disordered" evidence="1">
    <location>
        <begin position="1"/>
        <end position="148"/>
    </location>
</feature>
<feature type="compositionally biased region" description="Polar residues" evidence="1">
    <location>
        <begin position="532"/>
        <end position="541"/>
    </location>
</feature>
<sequence length="563" mass="60595">MATVSQTATALPPTGLPSPSYVWEDAVPVAPEALDDDKAPATNDESLHASSRPPLASQNGNSTMRAATAGEPFSPRSGNEESGPEISVQSDDVAPHELRDPAPRSFKDPTNSENSLDPYAVSNGDRSESTFRKGPNGLLGDSDSDDNSKWIHRDKLARIESEELQAAGIFLPRQRDRARSKSQNRPKRDQSQDKINGSSRSIGGSEYAVSRSRKNSTATSVETRTIDLSTIPSWDLRRPEEILEEGGDGHSVSASSGKGSSRIPVAKTSPVPIPSEHLARDTRLARKRDGSPNGEESITYPKQRSRSGSAGTALAKTPGSTPGSANKRPDSSPKKSASGTSPATTTTTTTPTATRKPKPANGAAGRPKTRGGPSKDSTSSGTGTTRPSTRSGEREFSNSNSKPMEGEPPWMVSAYRPDPRLPPDQQLLPTVAKRLQQEKWEREGKFGSVYDKEFRPLTDEGFLKPPESSSQDKEDEKEEDKEECQNEEQGEWPLKAEPKSPTLPGRSNSYSTMPKISDAPAATPLPRPRTPGHQTQSSQTVRVPEPPEDLKDQKAGCGCCIVM</sequence>